<accession>A0A136WCG5</accession>
<dbReference type="PANTHER" id="PTHR43479">
    <property type="entry name" value="ACREF/ENVCD OPERON REPRESSOR-RELATED"/>
    <property type="match status" value="1"/>
</dbReference>
<reference evidence="4 5" key="1">
    <citation type="submission" date="2016-01" db="EMBL/GenBank/DDBJ databases">
        <title>Genome sequence of Clostridium neopropionicum X4, DSM-3847.</title>
        <authorList>
            <person name="Poehlein A."/>
            <person name="Beck M.H."/>
            <person name="Bengelsdorf F.R."/>
            <person name="Daniel R."/>
            <person name="Duerre P."/>
        </authorList>
    </citation>
    <scope>NUCLEOTIDE SEQUENCE [LARGE SCALE GENOMIC DNA]</scope>
    <source>
        <strain evidence="4 5">DSM-3847</strain>
    </source>
</reference>
<gene>
    <name evidence="4" type="primary">fadR</name>
    <name evidence="4" type="ORF">CLNEO_23670</name>
</gene>
<dbReference type="Gene3D" id="1.10.357.10">
    <property type="entry name" value="Tetracycline Repressor, domain 2"/>
    <property type="match status" value="1"/>
</dbReference>
<proteinExistence type="predicted"/>
<dbReference type="Proteomes" id="UP000070539">
    <property type="component" value="Unassembled WGS sequence"/>
</dbReference>
<dbReference type="PROSITE" id="PS50977">
    <property type="entry name" value="HTH_TETR_2"/>
    <property type="match status" value="1"/>
</dbReference>
<evidence type="ECO:0000259" key="3">
    <source>
        <dbReference type="PROSITE" id="PS50977"/>
    </source>
</evidence>
<evidence type="ECO:0000313" key="4">
    <source>
        <dbReference type="EMBL" id="KXL52202.1"/>
    </source>
</evidence>
<evidence type="ECO:0000256" key="1">
    <source>
        <dbReference type="ARBA" id="ARBA00023125"/>
    </source>
</evidence>
<keyword evidence="1 2" id="KW-0238">DNA-binding</keyword>
<protein>
    <submittedName>
        <fullName evidence="4">Fatty acid metabolism regulator protein</fullName>
    </submittedName>
</protein>
<dbReference type="OrthoDB" id="9812484at2"/>
<dbReference type="InterPro" id="IPR001647">
    <property type="entry name" value="HTH_TetR"/>
</dbReference>
<dbReference type="PRINTS" id="PR00455">
    <property type="entry name" value="HTHTETR"/>
</dbReference>
<dbReference type="PANTHER" id="PTHR43479:SF11">
    <property type="entry name" value="ACREF_ENVCD OPERON REPRESSOR-RELATED"/>
    <property type="match status" value="1"/>
</dbReference>
<dbReference type="InterPro" id="IPR009057">
    <property type="entry name" value="Homeodomain-like_sf"/>
</dbReference>
<evidence type="ECO:0000256" key="2">
    <source>
        <dbReference type="PROSITE-ProRule" id="PRU00335"/>
    </source>
</evidence>
<dbReference type="InterPro" id="IPR050624">
    <property type="entry name" value="HTH-type_Tx_Regulator"/>
</dbReference>
<sequence>MPKRTFFNLPDEKKDKIYEAAIHEFSQNHYGKITIDKIVKKAEIPKGSFYQYFQNKNDLYVYLFNQIGNKKKHTLEKAKKYIGKLDFKSYIMLLLEEAGRFEDEDIKLTKLKDKFMNECPQEIRKEILDNEFPKSYRLLTEVINLYIKKGELRENLDIESVAYIITQCMVNIEFYNKNDYRSIIELGERVLDAIMKGIK</sequence>
<dbReference type="STRING" id="36847.CLNEO_23670"/>
<comment type="caution">
    <text evidence="4">The sequence shown here is derived from an EMBL/GenBank/DDBJ whole genome shotgun (WGS) entry which is preliminary data.</text>
</comment>
<dbReference type="RefSeq" id="WP_066089356.1">
    <property type="nucleotide sequence ID" value="NZ_LRVM01000009.1"/>
</dbReference>
<evidence type="ECO:0000313" key="5">
    <source>
        <dbReference type="Proteomes" id="UP000070539"/>
    </source>
</evidence>
<dbReference type="AlphaFoldDB" id="A0A136WCG5"/>
<feature type="domain" description="HTH tetR-type" evidence="3">
    <location>
        <begin position="11"/>
        <end position="71"/>
    </location>
</feature>
<dbReference type="GO" id="GO:0003677">
    <property type="term" value="F:DNA binding"/>
    <property type="evidence" value="ECO:0007669"/>
    <property type="project" value="UniProtKB-UniRule"/>
</dbReference>
<organism evidence="4 5">
    <name type="scientific">Anaerotignum neopropionicum</name>
    <dbReference type="NCBI Taxonomy" id="36847"/>
    <lineage>
        <taxon>Bacteria</taxon>
        <taxon>Bacillati</taxon>
        <taxon>Bacillota</taxon>
        <taxon>Clostridia</taxon>
        <taxon>Lachnospirales</taxon>
        <taxon>Anaerotignaceae</taxon>
        <taxon>Anaerotignum</taxon>
    </lineage>
</organism>
<keyword evidence="5" id="KW-1185">Reference proteome</keyword>
<dbReference type="SUPFAM" id="SSF48498">
    <property type="entry name" value="Tetracyclin repressor-like, C-terminal domain"/>
    <property type="match status" value="1"/>
</dbReference>
<dbReference type="InterPro" id="IPR036271">
    <property type="entry name" value="Tet_transcr_reg_TetR-rel_C_sf"/>
</dbReference>
<dbReference type="PATRIC" id="fig|36847.3.peg.2757"/>
<dbReference type="Pfam" id="PF00440">
    <property type="entry name" value="TetR_N"/>
    <property type="match status" value="1"/>
</dbReference>
<dbReference type="SUPFAM" id="SSF46689">
    <property type="entry name" value="Homeodomain-like"/>
    <property type="match status" value="1"/>
</dbReference>
<dbReference type="EMBL" id="LRVM01000009">
    <property type="protein sequence ID" value="KXL52202.1"/>
    <property type="molecule type" value="Genomic_DNA"/>
</dbReference>
<feature type="DNA-binding region" description="H-T-H motif" evidence="2">
    <location>
        <begin position="34"/>
        <end position="53"/>
    </location>
</feature>
<name>A0A136WCG5_9FIRM</name>